<dbReference type="EMBL" id="JAPDOD010000003">
    <property type="protein sequence ID" value="MDA0159795.1"/>
    <property type="molecule type" value="Genomic_DNA"/>
</dbReference>
<comment type="subcellular location">
    <subcellularLocation>
        <location evidence="2">Cell membrane</location>
    </subcellularLocation>
</comment>
<dbReference type="GO" id="GO:0005886">
    <property type="term" value="C:plasma membrane"/>
    <property type="evidence" value="ECO:0007669"/>
    <property type="project" value="UniProtKB-SubCell"/>
</dbReference>
<dbReference type="PANTHER" id="PTHR43065">
    <property type="entry name" value="SENSOR HISTIDINE KINASE"/>
    <property type="match status" value="1"/>
</dbReference>
<keyword evidence="4 7" id="KW-0597">Phosphoprotein</keyword>
<keyword evidence="9" id="KW-0812">Transmembrane</keyword>
<protein>
    <recommendedName>
        <fullName evidence="3">histidine kinase</fullName>
        <ecNumber evidence="3">2.7.13.3</ecNumber>
    </recommendedName>
</protein>
<keyword evidence="12" id="KW-0067">ATP-binding</keyword>
<dbReference type="SUPFAM" id="SSF55874">
    <property type="entry name" value="ATPase domain of HSP90 chaperone/DNA topoisomerase II/histidine kinase"/>
    <property type="match status" value="1"/>
</dbReference>
<evidence type="ECO:0000256" key="4">
    <source>
        <dbReference type="ARBA" id="ARBA00022553"/>
    </source>
</evidence>
<dbReference type="Proteomes" id="UP001149140">
    <property type="component" value="Unassembled WGS sequence"/>
</dbReference>
<evidence type="ECO:0000256" key="1">
    <source>
        <dbReference type="ARBA" id="ARBA00000085"/>
    </source>
</evidence>
<evidence type="ECO:0000259" key="10">
    <source>
        <dbReference type="PROSITE" id="PS50109"/>
    </source>
</evidence>
<feature type="modified residue" description="4-aspartylphosphate" evidence="7">
    <location>
        <position position="442"/>
    </location>
</feature>
<dbReference type="SMART" id="SM00388">
    <property type="entry name" value="HisKA"/>
    <property type="match status" value="1"/>
</dbReference>
<feature type="domain" description="Response regulatory" evidence="11">
    <location>
        <begin position="391"/>
        <end position="502"/>
    </location>
</feature>
<dbReference type="RefSeq" id="WP_270038563.1">
    <property type="nucleotide sequence ID" value="NZ_JAPDOD010000003.1"/>
</dbReference>
<comment type="caution">
    <text evidence="12">The sequence shown here is derived from an EMBL/GenBank/DDBJ whole genome shotgun (WGS) entry which is preliminary data.</text>
</comment>
<dbReference type="InterPro" id="IPR036890">
    <property type="entry name" value="HATPase_C_sf"/>
</dbReference>
<dbReference type="Gene3D" id="3.40.50.2300">
    <property type="match status" value="1"/>
</dbReference>
<evidence type="ECO:0000256" key="5">
    <source>
        <dbReference type="ARBA" id="ARBA00022777"/>
    </source>
</evidence>
<evidence type="ECO:0000256" key="8">
    <source>
        <dbReference type="SAM" id="Coils"/>
    </source>
</evidence>
<keyword evidence="13" id="KW-1185">Reference proteome</keyword>
<evidence type="ECO:0000256" key="2">
    <source>
        <dbReference type="ARBA" id="ARBA00004236"/>
    </source>
</evidence>
<dbReference type="PRINTS" id="PR00344">
    <property type="entry name" value="BCTRLSENSOR"/>
</dbReference>
<dbReference type="SMART" id="SM00387">
    <property type="entry name" value="HATPase_c"/>
    <property type="match status" value="1"/>
</dbReference>
<keyword evidence="12" id="KW-0547">Nucleotide-binding</keyword>
<dbReference type="EC" id="2.7.13.3" evidence="3"/>
<keyword evidence="5" id="KW-0808">Transferase</keyword>
<dbReference type="InterPro" id="IPR036097">
    <property type="entry name" value="HisK_dim/P_sf"/>
</dbReference>
<dbReference type="InterPro" id="IPR001789">
    <property type="entry name" value="Sig_transdc_resp-reg_receiver"/>
</dbReference>
<evidence type="ECO:0000256" key="6">
    <source>
        <dbReference type="ARBA" id="ARBA00023012"/>
    </source>
</evidence>
<dbReference type="SMART" id="SM00448">
    <property type="entry name" value="REC"/>
    <property type="match status" value="1"/>
</dbReference>
<gene>
    <name evidence="12" type="ORF">OM076_05945</name>
</gene>
<organism evidence="12 13">
    <name type="scientific">Solirubrobacter ginsenosidimutans</name>
    <dbReference type="NCBI Taxonomy" id="490573"/>
    <lineage>
        <taxon>Bacteria</taxon>
        <taxon>Bacillati</taxon>
        <taxon>Actinomycetota</taxon>
        <taxon>Thermoleophilia</taxon>
        <taxon>Solirubrobacterales</taxon>
        <taxon>Solirubrobacteraceae</taxon>
        <taxon>Solirubrobacter</taxon>
    </lineage>
</organism>
<dbReference type="SUPFAM" id="SSF47384">
    <property type="entry name" value="Homodimeric domain of signal transducing histidine kinase"/>
    <property type="match status" value="1"/>
</dbReference>
<keyword evidence="9" id="KW-1133">Transmembrane helix</keyword>
<name>A0A9X3RYL2_9ACTN</name>
<feature type="transmembrane region" description="Helical" evidence="9">
    <location>
        <begin position="26"/>
        <end position="50"/>
    </location>
</feature>
<accession>A0A9X3RYL2</accession>
<sequence>MRRSIVRAINICLYAVARDDVDRGLLLLHLIAVFALAVAVLYGFIGVYVVPKLARLADRDSGLIRAAQYGAAAFFVGCAMTHIALAEHVLAVPELVRGHEWAHLLPHVAQVIGGTTFAIIAWFKLDLRLMTKEDARLEAESERLREQLERSQRLNGLGQLAGGVAHDFNNLLVVIGGYARLLDRQLAERPALRAEAGEIVAAAERGAELTRQMLMFSRGSQREEQSSDVNRAIEGCETLLRRAASDGVDVRIELTPAASIVALGRGRIEQILLNLTLNARDAMPAGGTLLIQTAVAGERMRLTVADTGEGMPADVAEHAFDPFFTTKGEGTGTGLGLSIVYGIVDRAGGKIDLDSTPGAGTRFTIELPLTQTAADDERAADQEAGSLRGVTVLVVDDEPTVRDLVTHVLEHHDARVISAANGPDALAALVDHEDAIDVVLTDIVMPAMSGIELARRLRSDRPGLPLVYFSGDGSDVERPDDGPLLRKPFTPDALVSAIADVLPARFLAGR</sequence>
<dbReference type="CDD" id="cd00156">
    <property type="entry name" value="REC"/>
    <property type="match status" value="1"/>
</dbReference>
<dbReference type="Gene3D" id="3.30.565.10">
    <property type="entry name" value="Histidine kinase-like ATPase, C-terminal domain"/>
    <property type="match status" value="1"/>
</dbReference>
<dbReference type="InterPro" id="IPR004358">
    <property type="entry name" value="Sig_transdc_His_kin-like_C"/>
</dbReference>
<dbReference type="CDD" id="cd00082">
    <property type="entry name" value="HisKA"/>
    <property type="match status" value="1"/>
</dbReference>
<dbReference type="SUPFAM" id="SSF52172">
    <property type="entry name" value="CheY-like"/>
    <property type="match status" value="1"/>
</dbReference>
<dbReference type="PROSITE" id="PS50110">
    <property type="entry name" value="RESPONSE_REGULATORY"/>
    <property type="match status" value="1"/>
</dbReference>
<keyword evidence="8" id="KW-0175">Coiled coil</keyword>
<dbReference type="Pfam" id="PF00072">
    <property type="entry name" value="Response_reg"/>
    <property type="match status" value="1"/>
</dbReference>
<dbReference type="Gene3D" id="1.10.287.130">
    <property type="match status" value="1"/>
</dbReference>
<comment type="catalytic activity">
    <reaction evidence="1">
        <text>ATP + protein L-histidine = ADP + protein N-phospho-L-histidine.</text>
        <dbReference type="EC" id="2.7.13.3"/>
    </reaction>
</comment>
<feature type="transmembrane region" description="Helical" evidence="9">
    <location>
        <begin position="104"/>
        <end position="123"/>
    </location>
</feature>
<keyword evidence="5" id="KW-0418">Kinase</keyword>
<keyword evidence="9" id="KW-0472">Membrane</keyword>
<dbReference type="GO" id="GO:0005524">
    <property type="term" value="F:ATP binding"/>
    <property type="evidence" value="ECO:0007669"/>
    <property type="project" value="UniProtKB-KW"/>
</dbReference>
<evidence type="ECO:0000256" key="7">
    <source>
        <dbReference type="PROSITE-ProRule" id="PRU00169"/>
    </source>
</evidence>
<feature type="domain" description="Histidine kinase" evidence="10">
    <location>
        <begin position="163"/>
        <end position="371"/>
    </location>
</feature>
<reference evidence="12" key="1">
    <citation type="submission" date="2022-10" db="EMBL/GenBank/DDBJ databases">
        <title>The WGS of Solirubrobacter ginsenosidimutans DSM 21036.</title>
        <authorList>
            <person name="Jiang Z."/>
        </authorList>
    </citation>
    <scope>NUCLEOTIDE SEQUENCE</scope>
    <source>
        <strain evidence="12">DSM 21036</strain>
    </source>
</reference>
<evidence type="ECO:0000256" key="9">
    <source>
        <dbReference type="SAM" id="Phobius"/>
    </source>
</evidence>
<dbReference type="InterPro" id="IPR005467">
    <property type="entry name" value="His_kinase_dom"/>
</dbReference>
<dbReference type="InterPro" id="IPR003661">
    <property type="entry name" value="HisK_dim/P_dom"/>
</dbReference>
<dbReference type="PANTHER" id="PTHR43065:SF42">
    <property type="entry name" value="TWO-COMPONENT SENSOR PPRA"/>
    <property type="match status" value="1"/>
</dbReference>
<dbReference type="Pfam" id="PF02518">
    <property type="entry name" value="HATPase_c"/>
    <property type="match status" value="1"/>
</dbReference>
<evidence type="ECO:0000259" key="11">
    <source>
        <dbReference type="PROSITE" id="PS50110"/>
    </source>
</evidence>
<dbReference type="PROSITE" id="PS50109">
    <property type="entry name" value="HIS_KIN"/>
    <property type="match status" value="1"/>
</dbReference>
<feature type="transmembrane region" description="Helical" evidence="9">
    <location>
        <begin position="62"/>
        <end position="84"/>
    </location>
</feature>
<keyword evidence="6" id="KW-0902">Two-component regulatory system</keyword>
<dbReference type="AlphaFoldDB" id="A0A9X3RYL2"/>
<feature type="coiled-coil region" evidence="8">
    <location>
        <begin position="127"/>
        <end position="154"/>
    </location>
</feature>
<dbReference type="GO" id="GO:0000155">
    <property type="term" value="F:phosphorelay sensor kinase activity"/>
    <property type="evidence" value="ECO:0007669"/>
    <property type="project" value="InterPro"/>
</dbReference>
<dbReference type="InterPro" id="IPR011006">
    <property type="entry name" value="CheY-like_superfamily"/>
</dbReference>
<evidence type="ECO:0000313" key="12">
    <source>
        <dbReference type="EMBL" id="MDA0159795.1"/>
    </source>
</evidence>
<evidence type="ECO:0000256" key="3">
    <source>
        <dbReference type="ARBA" id="ARBA00012438"/>
    </source>
</evidence>
<evidence type="ECO:0000313" key="13">
    <source>
        <dbReference type="Proteomes" id="UP001149140"/>
    </source>
</evidence>
<dbReference type="InterPro" id="IPR003594">
    <property type="entry name" value="HATPase_dom"/>
</dbReference>
<proteinExistence type="predicted"/>